<feature type="domain" description="Protein kinase" evidence="1">
    <location>
        <begin position="43"/>
        <end position="429"/>
    </location>
</feature>
<comment type="caution">
    <text evidence="2">The sequence shown here is derived from an EMBL/GenBank/DDBJ whole genome shotgun (WGS) entry which is preliminary data.</text>
</comment>
<reference evidence="3" key="1">
    <citation type="journal article" date="2023" name="Mol. Phylogenet. Evol.">
        <title>Genome-scale phylogeny and comparative genomics of the fungal order Sordariales.</title>
        <authorList>
            <person name="Hensen N."/>
            <person name="Bonometti L."/>
            <person name="Westerberg I."/>
            <person name="Brannstrom I.O."/>
            <person name="Guillou S."/>
            <person name="Cros-Aarteil S."/>
            <person name="Calhoun S."/>
            <person name="Haridas S."/>
            <person name="Kuo A."/>
            <person name="Mondo S."/>
            <person name="Pangilinan J."/>
            <person name="Riley R."/>
            <person name="LaButti K."/>
            <person name="Andreopoulos B."/>
            <person name="Lipzen A."/>
            <person name="Chen C."/>
            <person name="Yan M."/>
            <person name="Daum C."/>
            <person name="Ng V."/>
            <person name="Clum A."/>
            <person name="Steindorff A."/>
            <person name="Ohm R.A."/>
            <person name="Martin F."/>
            <person name="Silar P."/>
            <person name="Natvig D.O."/>
            <person name="Lalanne C."/>
            <person name="Gautier V."/>
            <person name="Ament-Velasquez S.L."/>
            <person name="Kruys A."/>
            <person name="Hutchinson M.I."/>
            <person name="Powell A.J."/>
            <person name="Barry K."/>
            <person name="Miller A.N."/>
            <person name="Grigoriev I.V."/>
            <person name="Debuchy R."/>
            <person name="Gladieux P."/>
            <person name="Hiltunen Thoren M."/>
            <person name="Johannesson H."/>
        </authorList>
    </citation>
    <scope>NUCLEOTIDE SEQUENCE [LARGE SCALE GENOMIC DNA]</scope>
    <source>
        <strain evidence="3">CBS 284.82</strain>
    </source>
</reference>
<name>A0AAN6PF94_9PEZI</name>
<sequence>MSSHSEKALFHPGLKYSHQTLVFYPLRVPEIPERQHLVDDKENESSQYLQARPKGFIFLHWYQNDTHPLSCAKARVGLFASVDRPQELVVIKKLPQIPYRKQAADEDLPMPPEIEQCTLSTQDPAVRRQLPLYHKNMGLTPFPQLHAFQVHKRVLGRLAGNYDARDDVTVIYKWYNGGTLYDFIISHHKAGRQVPEGFIWHVLAEIGRAISWLHTGHIPSRNYNVDHQNEVGQPGSTVDQASSVPGWQPICHQDLHSCNIFLHYPTDEERKADPRLNRFTDSLPQIIVGDFGLSFQHRYDRAKFLCDMGKRRGMPEPSTWLDKANIGGTLLRLVNPHYDPRESDISLFSRWDEHLLDPVYQYSTPDVWMNKYSQDIVACWQKFKTLAPMAEFIWNWENALESSTAENWETFPSNNFVFGTMIAMADRYLDSYVHSGKQESVRWTQPSNAYMPYHSMLREPKHHRRDWAKVKGELKRETKVRFSNFRRRCVRIRQAHIVGAGTPERELDQVRPKYPKKIPAPDDLPDYSDVEAGARRATVRPVRPDWVRNASPPIPEEIRRREQYMDDWYERKCRELGLF</sequence>
<dbReference type="InterPro" id="IPR000719">
    <property type="entry name" value="Prot_kinase_dom"/>
</dbReference>
<dbReference type="EMBL" id="MU854389">
    <property type="protein sequence ID" value="KAK4039894.1"/>
    <property type="molecule type" value="Genomic_DNA"/>
</dbReference>
<dbReference type="AlphaFoldDB" id="A0AAN6PF94"/>
<evidence type="ECO:0000313" key="2">
    <source>
        <dbReference type="EMBL" id="KAK4039894.1"/>
    </source>
</evidence>
<keyword evidence="3" id="KW-1185">Reference proteome</keyword>
<dbReference type="GO" id="GO:0005524">
    <property type="term" value="F:ATP binding"/>
    <property type="evidence" value="ECO:0007669"/>
    <property type="project" value="InterPro"/>
</dbReference>
<dbReference type="SUPFAM" id="SSF56112">
    <property type="entry name" value="Protein kinase-like (PK-like)"/>
    <property type="match status" value="1"/>
</dbReference>
<dbReference type="Gene3D" id="1.10.510.10">
    <property type="entry name" value="Transferase(Phosphotransferase) domain 1"/>
    <property type="match status" value="1"/>
</dbReference>
<dbReference type="InterPro" id="IPR011009">
    <property type="entry name" value="Kinase-like_dom_sf"/>
</dbReference>
<gene>
    <name evidence="2" type="ORF">C8A01DRAFT_46713</name>
</gene>
<protein>
    <recommendedName>
        <fullName evidence="1">Protein kinase domain-containing protein</fullName>
    </recommendedName>
</protein>
<dbReference type="GO" id="GO:0004672">
    <property type="term" value="F:protein kinase activity"/>
    <property type="evidence" value="ECO:0007669"/>
    <property type="project" value="InterPro"/>
</dbReference>
<evidence type="ECO:0000259" key="1">
    <source>
        <dbReference type="PROSITE" id="PS50011"/>
    </source>
</evidence>
<proteinExistence type="predicted"/>
<organism evidence="2 3">
    <name type="scientific">Parachaetomium inaequale</name>
    <dbReference type="NCBI Taxonomy" id="2588326"/>
    <lineage>
        <taxon>Eukaryota</taxon>
        <taxon>Fungi</taxon>
        <taxon>Dikarya</taxon>
        <taxon>Ascomycota</taxon>
        <taxon>Pezizomycotina</taxon>
        <taxon>Sordariomycetes</taxon>
        <taxon>Sordariomycetidae</taxon>
        <taxon>Sordariales</taxon>
        <taxon>Chaetomiaceae</taxon>
        <taxon>Parachaetomium</taxon>
    </lineage>
</organism>
<dbReference type="Proteomes" id="UP001303115">
    <property type="component" value="Unassembled WGS sequence"/>
</dbReference>
<accession>A0AAN6PF94</accession>
<evidence type="ECO:0000313" key="3">
    <source>
        <dbReference type="Proteomes" id="UP001303115"/>
    </source>
</evidence>
<dbReference type="PROSITE" id="PS50011">
    <property type="entry name" value="PROTEIN_KINASE_DOM"/>
    <property type="match status" value="1"/>
</dbReference>